<reference evidence="2 3" key="1">
    <citation type="journal article" date="2011" name="Genome Res.">
        <title>Phylogeny-wide analysis of social amoeba genomes highlights ancient origins for complex intercellular communication.</title>
        <authorList>
            <person name="Heidel A.J."/>
            <person name="Lawal H.M."/>
            <person name="Felder M."/>
            <person name="Schilde C."/>
            <person name="Helps N.R."/>
            <person name="Tunggal B."/>
            <person name="Rivero F."/>
            <person name="John U."/>
            <person name="Schleicher M."/>
            <person name="Eichinger L."/>
            <person name="Platzer M."/>
            <person name="Noegel A.A."/>
            <person name="Schaap P."/>
            <person name="Gloeckner G."/>
        </authorList>
    </citation>
    <scope>NUCLEOTIDE SEQUENCE [LARGE SCALE GENOMIC DNA]</scope>
    <source>
        <strain evidence="3">ATCC 26659 / Pp 5 / PN500</strain>
    </source>
</reference>
<dbReference type="SUPFAM" id="SSF53335">
    <property type="entry name" value="S-adenosyl-L-methionine-dependent methyltransferases"/>
    <property type="match status" value="1"/>
</dbReference>
<dbReference type="InParanoid" id="D3BNI4"/>
<comment type="caution">
    <text evidence="2">The sequence shown here is derived from an EMBL/GenBank/DDBJ whole genome shotgun (WGS) entry which is preliminary data.</text>
</comment>
<dbReference type="RefSeq" id="XP_020429067.1">
    <property type="nucleotide sequence ID" value="XM_020580480.1"/>
</dbReference>
<dbReference type="OMA" id="YSIMAME"/>
<dbReference type="Pfam" id="PF13649">
    <property type="entry name" value="Methyltransf_25"/>
    <property type="match status" value="1"/>
</dbReference>
<organism evidence="2 3">
    <name type="scientific">Heterostelium pallidum (strain ATCC 26659 / Pp 5 / PN500)</name>
    <name type="common">Cellular slime mold</name>
    <name type="synonym">Polysphondylium pallidum</name>
    <dbReference type="NCBI Taxonomy" id="670386"/>
    <lineage>
        <taxon>Eukaryota</taxon>
        <taxon>Amoebozoa</taxon>
        <taxon>Evosea</taxon>
        <taxon>Eumycetozoa</taxon>
        <taxon>Dictyostelia</taxon>
        <taxon>Acytosteliales</taxon>
        <taxon>Acytosteliaceae</taxon>
        <taxon>Heterostelium</taxon>
    </lineage>
</organism>
<feature type="domain" description="Methyltransferase" evidence="1">
    <location>
        <begin position="59"/>
        <end position="157"/>
    </location>
</feature>
<dbReference type="InterPro" id="IPR041698">
    <property type="entry name" value="Methyltransf_25"/>
</dbReference>
<dbReference type="PANTHER" id="PTHR43591:SF57">
    <property type="entry name" value="METHYLTRANSFERASE DOMAIN-CONTAINING PROTEIN-RELATED"/>
    <property type="match status" value="1"/>
</dbReference>
<dbReference type="AlphaFoldDB" id="D3BNI4"/>
<evidence type="ECO:0000313" key="3">
    <source>
        <dbReference type="Proteomes" id="UP000001396"/>
    </source>
</evidence>
<accession>D3BNI4</accession>
<dbReference type="Gene3D" id="3.40.50.150">
    <property type="entry name" value="Vaccinia Virus protein VP39"/>
    <property type="match status" value="1"/>
</dbReference>
<keyword evidence="2" id="KW-0489">Methyltransferase</keyword>
<keyword evidence="3" id="KW-1185">Reference proteome</keyword>
<dbReference type="STRING" id="670386.D3BNI4"/>
<evidence type="ECO:0000313" key="2">
    <source>
        <dbReference type="EMBL" id="EFA76935.1"/>
    </source>
</evidence>
<dbReference type="PANTHER" id="PTHR43591">
    <property type="entry name" value="METHYLTRANSFERASE"/>
    <property type="match status" value="1"/>
</dbReference>
<dbReference type="FunCoup" id="D3BNI4">
    <property type="interactions" value="1"/>
</dbReference>
<evidence type="ECO:0000259" key="1">
    <source>
        <dbReference type="Pfam" id="PF13649"/>
    </source>
</evidence>
<gene>
    <name evidence="2" type="ORF">PPL_09687</name>
</gene>
<protein>
    <submittedName>
        <fullName evidence="2">Putative SAM dependent methyltransferase</fullName>
    </submittedName>
</protein>
<name>D3BNI4_HETP5</name>
<dbReference type="EMBL" id="ADBJ01000044">
    <property type="protein sequence ID" value="EFA76935.1"/>
    <property type="molecule type" value="Genomic_DNA"/>
</dbReference>
<dbReference type="CDD" id="cd02440">
    <property type="entry name" value="AdoMet_MTases"/>
    <property type="match status" value="1"/>
</dbReference>
<dbReference type="GO" id="GO:0032259">
    <property type="term" value="P:methylation"/>
    <property type="evidence" value="ECO:0007669"/>
    <property type="project" value="UniProtKB-KW"/>
</dbReference>
<dbReference type="InterPro" id="IPR029063">
    <property type="entry name" value="SAM-dependent_MTases_sf"/>
</dbReference>
<dbReference type="GO" id="GO:0008168">
    <property type="term" value="F:methyltransferase activity"/>
    <property type="evidence" value="ECO:0007669"/>
    <property type="project" value="UniProtKB-KW"/>
</dbReference>
<sequence>MTINSSSNAVGFDQTSKGWGLAAETYGEIMKQTNFTRMFAIDCLDLTIPVDAVKSDLLILDIASGSGALSIPAAERVQKHNGRVIATDFAPEMIDFQNREIESLPSAIPIETKIMDGQNLEFPDQTFDFCYSVFGLIFFPNQKKGFTEILRVLKPGGKVGIASWSETTFLSRLIVATMKKIYGDIGMEPPSKPYAMVSLADPVSFENCLRDCGFKNIEITTTVHTLRTNDVPEFARFYKNNPVIEALKLQLPEELRLKFEPTYQEIINESFKSGVVEIEGIAHIAVAQK</sequence>
<dbReference type="Proteomes" id="UP000001396">
    <property type="component" value="Unassembled WGS sequence"/>
</dbReference>
<keyword evidence="2" id="KW-0808">Transferase</keyword>
<dbReference type="GeneID" id="31365162"/>
<proteinExistence type="predicted"/>